<accession>B3RMQ8</accession>
<dbReference type="AlphaFoldDB" id="B3RMQ8"/>
<gene>
    <name evidence="1" type="ORF">TRIADDRAFT_52889</name>
</gene>
<keyword evidence="2" id="KW-1185">Reference proteome</keyword>
<reference evidence="1 2" key="1">
    <citation type="journal article" date="2008" name="Nature">
        <title>The Trichoplax genome and the nature of placozoans.</title>
        <authorList>
            <person name="Srivastava M."/>
            <person name="Begovic E."/>
            <person name="Chapman J."/>
            <person name="Putnam N.H."/>
            <person name="Hellsten U."/>
            <person name="Kawashima T."/>
            <person name="Kuo A."/>
            <person name="Mitros T."/>
            <person name="Salamov A."/>
            <person name="Carpenter M.L."/>
            <person name="Signorovitch A.Y."/>
            <person name="Moreno M.A."/>
            <person name="Kamm K."/>
            <person name="Grimwood J."/>
            <person name="Schmutz J."/>
            <person name="Shapiro H."/>
            <person name="Grigoriev I.V."/>
            <person name="Buss L.W."/>
            <person name="Schierwater B."/>
            <person name="Dellaporta S.L."/>
            <person name="Rokhsar D.S."/>
        </authorList>
    </citation>
    <scope>NUCLEOTIDE SEQUENCE [LARGE SCALE GENOMIC DNA]</scope>
    <source>
        <strain evidence="1 2">Grell-BS-1999</strain>
    </source>
</reference>
<dbReference type="EMBL" id="DS985242">
    <property type="protein sequence ID" value="EDV27320.1"/>
    <property type="molecule type" value="Genomic_DNA"/>
</dbReference>
<sequence length="175" mass="19840">MTGISSSKIAIDGEPDKFVESSNSASKKKIQIDSIFFESVKMQNRRNRITNLLSLRRKNSNKMDYSQNYSNQTIRDVVIKKEEKDLLPTSKDRNKSGRSNELLIASSISHELKAVNKANMPALESEKKLISQEIKSPFLPLQGCTSKNHQMREIFNQAGIQIGSQYSGKWSIIFI</sequence>
<dbReference type="HOGENOM" id="CLU_1534528_0_0_1"/>
<evidence type="ECO:0000313" key="1">
    <source>
        <dbReference type="EMBL" id="EDV27320.1"/>
    </source>
</evidence>
<dbReference type="CTD" id="6750369"/>
<dbReference type="GeneID" id="6750369"/>
<name>B3RMQ8_TRIAD</name>
<dbReference type="Proteomes" id="UP000009022">
    <property type="component" value="Unassembled WGS sequence"/>
</dbReference>
<dbReference type="KEGG" id="tad:TRIADDRAFT_52889"/>
<dbReference type="InParanoid" id="B3RMQ8"/>
<organism evidence="1 2">
    <name type="scientific">Trichoplax adhaerens</name>
    <name type="common">Trichoplax reptans</name>
    <dbReference type="NCBI Taxonomy" id="10228"/>
    <lineage>
        <taxon>Eukaryota</taxon>
        <taxon>Metazoa</taxon>
        <taxon>Placozoa</taxon>
        <taxon>Uniplacotomia</taxon>
        <taxon>Trichoplacea</taxon>
        <taxon>Trichoplacidae</taxon>
        <taxon>Trichoplax</taxon>
    </lineage>
</organism>
<protein>
    <submittedName>
        <fullName evidence="1">Uncharacterized protein</fullName>
    </submittedName>
</protein>
<proteinExistence type="predicted"/>
<dbReference type="RefSeq" id="XP_002109154.1">
    <property type="nucleotide sequence ID" value="XM_002109118.1"/>
</dbReference>
<evidence type="ECO:0000313" key="2">
    <source>
        <dbReference type="Proteomes" id="UP000009022"/>
    </source>
</evidence>